<sequence length="60" mass="7202">MIKDTKGKGDQCTCYHKSRNGNKSTKTILWWNIVLGKNYWWYESLLKYQMFALMTHKVLT</sequence>
<protein>
    <submittedName>
        <fullName evidence="1">Uncharacterized protein</fullName>
    </submittedName>
</protein>
<name>A0A8S5TEG4_9CAUD</name>
<proteinExistence type="predicted"/>
<accession>A0A8S5TEG4</accession>
<organism evidence="1">
    <name type="scientific">Siphoviridae sp. ct1IF5</name>
    <dbReference type="NCBI Taxonomy" id="2827765"/>
    <lineage>
        <taxon>Viruses</taxon>
        <taxon>Duplodnaviria</taxon>
        <taxon>Heunggongvirae</taxon>
        <taxon>Uroviricota</taxon>
        <taxon>Caudoviricetes</taxon>
    </lineage>
</organism>
<reference evidence="1" key="1">
    <citation type="journal article" date="2021" name="Proc. Natl. Acad. Sci. U.S.A.">
        <title>A Catalog of Tens of Thousands of Viruses from Human Metagenomes Reveals Hidden Associations with Chronic Diseases.</title>
        <authorList>
            <person name="Tisza M.J."/>
            <person name="Buck C.B."/>
        </authorList>
    </citation>
    <scope>NUCLEOTIDE SEQUENCE</scope>
    <source>
        <strain evidence="1">Ct1IF5</strain>
    </source>
</reference>
<dbReference type="EMBL" id="BK032815">
    <property type="protein sequence ID" value="DAF61692.1"/>
    <property type="molecule type" value="Genomic_DNA"/>
</dbReference>
<evidence type="ECO:0000313" key="1">
    <source>
        <dbReference type="EMBL" id="DAF61692.1"/>
    </source>
</evidence>